<dbReference type="GeneID" id="57098946"/>
<organism evidence="1 2">
    <name type="scientific">Nostoc linckia z8</name>
    <dbReference type="NCBI Taxonomy" id="1628746"/>
    <lineage>
        <taxon>Bacteria</taxon>
        <taxon>Bacillati</taxon>
        <taxon>Cyanobacteriota</taxon>
        <taxon>Cyanophyceae</taxon>
        <taxon>Nostocales</taxon>
        <taxon>Nostocaceae</taxon>
        <taxon>Nostoc</taxon>
    </lineage>
</organism>
<sequence length="104" mass="11797">MNEPIVLSANAVISINEDLSFVNKSLLKFEEIDKQIREAMKSNFPNYRVWTAELAGCDGVEVEALQPGKDWQKGRLKLVISYRVEFTPDQVVELSPLDDLRSSL</sequence>
<gene>
    <name evidence="1" type="ORF">VF08_37935</name>
</gene>
<dbReference type="AlphaFoldDB" id="A0A9Q5Z431"/>
<dbReference type="RefSeq" id="WP_099072781.1">
    <property type="nucleotide sequence ID" value="NZ_LAHD01000279.1"/>
</dbReference>
<dbReference type="Pfam" id="PF08872">
    <property type="entry name" value="KGK"/>
    <property type="match status" value="1"/>
</dbReference>
<name>A0A9Q5Z431_NOSLI</name>
<accession>A0A9Q5Z431</accession>
<evidence type="ECO:0000313" key="2">
    <source>
        <dbReference type="Proteomes" id="UP000222310"/>
    </source>
</evidence>
<protein>
    <submittedName>
        <fullName evidence="1">Uncharacterized protein</fullName>
    </submittedName>
</protein>
<dbReference type="InterPro" id="IPR014971">
    <property type="entry name" value="KGK"/>
</dbReference>
<comment type="caution">
    <text evidence="1">The sequence shown here is derived from an EMBL/GenBank/DDBJ whole genome shotgun (WGS) entry which is preliminary data.</text>
</comment>
<reference evidence="1 2" key="1">
    <citation type="submission" date="2015-02" db="EMBL/GenBank/DDBJ databases">
        <title>Nostoc linckia genome annotation.</title>
        <authorList>
            <person name="Zhou Z."/>
        </authorList>
    </citation>
    <scope>NUCLEOTIDE SEQUENCE [LARGE SCALE GENOMIC DNA]</scope>
    <source>
        <strain evidence="2">z8</strain>
    </source>
</reference>
<dbReference type="EMBL" id="LAHD01000279">
    <property type="protein sequence ID" value="PHJ88738.1"/>
    <property type="molecule type" value="Genomic_DNA"/>
</dbReference>
<proteinExistence type="predicted"/>
<dbReference type="Proteomes" id="UP000222310">
    <property type="component" value="Unassembled WGS sequence"/>
</dbReference>
<evidence type="ECO:0000313" key="1">
    <source>
        <dbReference type="EMBL" id="PHJ88738.1"/>
    </source>
</evidence>